<accession>A0A6J4MTC1</accession>
<gene>
    <name evidence="3" type="ORF">AVDCRST_MAG47-654</name>
</gene>
<dbReference type="AlphaFoldDB" id="A0A6J4MTC1"/>
<evidence type="ECO:0000256" key="1">
    <source>
        <dbReference type="SAM" id="MobiDB-lite"/>
    </source>
</evidence>
<dbReference type="EMBL" id="CADCUK010000046">
    <property type="protein sequence ID" value="CAA9366681.1"/>
    <property type="molecule type" value="Genomic_DNA"/>
</dbReference>
<name>A0A6J4MTC1_9ACTN</name>
<proteinExistence type="predicted"/>
<protein>
    <recommendedName>
        <fullName evidence="2">DUF1707 domain-containing protein</fullName>
    </recommendedName>
</protein>
<dbReference type="Pfam" id="PF08044">
    <property type="entry name" value="DUF1707"/>
    <property type="match status" value="1"/>
</dbReference>
<feature type="domain" description="DUF1707" evidence="2">
    <location>
        <begin position="15"/>
        <end position="63"/>
    </location>
</feature>
<evidence type="ECO:0000313" key="3">
    <source>
        <dbReference type="EMBL" id="CAA9366681.1"/>
    </source>
</evidence>
<sequence length="194" mass="20102">MGMSRGEAGVAAGLDDATRDACLHGLGDHYAAGRLSTAELDERVQLVLAAETEEDLAAVMTGLVEEPAVDQDAPATRPPRSPARRALRALLGFLAQRVVTERSRSTPEELPAAVPPTPETPDAAPSRDTRGDDVQGPAVLGPAVLGPDVLGPDVLGPDVVEPVDRPRAGPTSGGIVPRRVRHNGGVIPSQRDGD</sequence>
<reference evidence="3" key="1">
    <citation type="submission" date="2020-02" db="EMBL/GenBank/DDBJ databases">
        <authorList>
            <person name="Meier V. D."/>
        </authorList>
    </citation>
    <scope>NUCLEOTIDE SEQUENCE</scope>
    <source>
        <strain evidence="3">AVDCRST_MAG47</strain>
    </source>
</reference>
<dbReference type="InterPro" id="IPR012551">
    <property type="entry name" value="DUF1707_SHOCT-like"/>
</dbReference>
<evidence type="ECO:0000259" key="2">
    <source>
        <dbReference type="Pfam" id="PF08044"/>
    </source>
</evidence>
<organism evidence="3">
    <name type="scientific">uncultured Nocardioidaceae bacterium</name>
    <dbReference type="NCBI Taxonomy" id="253824"/>
    <lineage>
        <taxon>Bacteria</taxon>
        <taxon>Bacillati</taxon>
        <taxon>Actinomycetota</taxon>
        <taxon>Actinomycetes</taxon>
        <taxon>Propionibacteriales</taxon>
        <taxon>Nocardioidaceae</taxon>
        <taxon>environmental samples</taxon>
    </lineage>
</organism>
<feature type="region of interest" description="Disordered" evidence="1">
    <location>
        <begin position="100"/>
        <end position="194"/>
    </location>
</feature>